<organism evidence="1 2">
    <name type="scientific">Nocardia jinanensis</name>
    <dbReference type="NCBI Taxonomy" id="382504"/>
    <lineage>
        <taxon>Bacteria</taxon>
        <taxon>Bacillati</taxon>
        <taxon>Actinomycetota</taxon>
        <taxon>Actinomycetes</taxon>
        <taxon>Mycobacteriales</taxon>
        <taxon>Nocardiaceae</taxon>
        <taxon>Nocardia</taxon>
    </lineage>
</organism>
<reference evidence="1" key="2">
    <citation type="submission" date="2020-09" db="EMBL/GenBank/DDBJ databases">
        <authorList>
            <person name="Sun Q."/>
            <person name="Zhou Y."/>
        </authorList>
    </citation>
    <scope>NUCLEOTIDE SEQUENCE</scope>
    <source>
        <strain evidence="1">CGMCC 4.3508</strain>
    </source>
</reference>
<dbReference type="AlphaFoldDB" id="A0A917VYR2"/>
<sequence>MCVEGLGPVAAIGACADSPGGTKVRAQPPSRRRCWRPCGSGPSRGCPTTREPGWSPSPLATWWTAVTRALRDYDSTTWTPLTLVMLMSSVSRFLRMEEAFDIDTGHAEITAVIDGFLRATEGERNTPPRPTL</sequence>
<dbReference type="Proteomes" id="UP000638263">
    <property type="component" value="Unassembled WGS sequence"/>
</dbReference>
<evidence type="ECO:0000313" key="1">
    <source>
        <dbReference type="EMBL" id="GGL39967.1"/>
    </source>
</evidence>
<reference evidence="1" key="1">
    <citation type="journal article" date="2014" name="Int. J. Syst. Evol. Microbiol.">
        <title>Complete genome sequence of Corynebacterium casei LMG S-19264T (=DSM 44701T), isolated from a smear-ripened cheese.</title>
        <authorList>
            <consortium name="US DOE Joint Genome Institute (JGI-PGF)"/>
            <person name="Walter F."/>
            <person name="Albersmeier A."/>
            <person name="Kalinowski J."/>
            <person name="Ruckert C."/>
        </authorList>
    </citation>
    <scope>NUCLEOTIDE SEQUENCE</scope>
    <source>
        <strain evidence="1">CGMCC 4.3508</strain>
    </source>
</reference>
<gene>
    <name evidence="1" type="ORF">GCM10011588_63450</name>
</gene>
<keyword evidence="2" id="KW-1185">Reference proteome</keyword>
<protein>
    <submittedName>
        <fullName evidence="1">Uncharacterized protein</fullName>
    </submittedName>
</protein>
<comment type="caution">
    <text evidence="1">The sequence shown here is derived from an EMBL/GenBank/DDBJ whole genome shotgun (WGS) entry which is preliminary data.</text>
</comment>
<proteinExistence type="predicted"/>
<dbReference type="EMBL" id="BMMH01000025">
    <property type="protein sequence ID" value="GGL39967.1"/>
    <property type="molecule type" value="Genomic_DNA"/>
</dbReference>
<evidence type="ECO:0000313" key="2">
    <source>
        <dbReference type="Proteomes" id="UP000638263"/>
    </source>
</evidence>
<name>A0A917VYR2_9NOCA</name>
<accession>A0A917VYR2</accession>